<reference evidence="5" key="1">
    <citation type="journal article" date="2021" name="Antonie Van Leeuwenhoek">
        <title>Draft genome and description of Waterburya agarophytonicola gen. nov. sp. nov. (Pleurocapsales, Cyanobacteria): a seaweed symbiont.</title>
        <authorList>
            <person name="Bonthond G."/>
            <person name="Shalygin S."/>
            <person name="Bayer T."/>
            <person name="Weinberger F."/>
        </authorList>
    </citation>
    <scope>NUCLEOTIDE SEQUENCE</scope>
    <source>
        <strain evidence="5">KI4</strain>
    </source>
</reference>
<feature type="coiled-coil region" evidence="2">
    <location>
        <begin position="135"/>
        <end position="172"/>
    </location>
</feature>
<dbReference type="Proteomes" id="UP000729733">
    <property type="component" value="Unassembled WGS sequence"/>
</dbReference>
<gene>
    <name evidence="5" type="ORF">I4641_22595</name>
</gene>
<evidence type="ECO:0000256" key="1">
    <source>
        <dbReference type="PROSITE-ProRule" id="PRU00169"/>
    </source>
</evidence>
<dbReference type="PROSITE" id="PS50110">
    <property type="entry name" value="RESPONSE_REGULATORY"/>
    <property type="match status" value="1"/>
</dbReference>
<protein>
    <submittedName>
        <fullName evidence="5">Diguanylate cyclase</fullName>
    </submittedName>
</protein>
<dbReference type="EMBL" id="JADWDC010000108">
    <property type="protein sequence ID" value="MCC0179735.1"/>
    <property type="molecule type" value="Genomic_DNA"/>
</dbReference>
<dbReference type="Pfam" id="PF00990">
    <property type="entry name" value="GGDEF"/>
    <property type="match status" value="1"/>
</dbReference>
<comment type="caution">
    <text evidence="5">The sequence shown here is derived from an EMBL/GenBank/DDBJ whole genome shotgun (WGS) entry which is preliminary data.</text>
</comment>
<evidence type="ECO:0000259" key="4">
    <source>
        <dbReference type="PROSITE" id="PS50887"/>
    </source>
</evidence>
<sequence length="342" mass="38470">MFPAKRLPEYQARILAIDDKPDNLELLSAMLTSQGYEVEECDRSILAIELAKTTSPDLILLDVGMPEMDGFSVCQILRGDCHTQDIPILFISAYKEIECKTKAFKLGGNDYITKPFQVEEVLARIENQLKNHYLKAELQAKNEQLAKEIKERQAAEAKLLELNQKLSKLATVDCLTGVANRYCFEQVLAKEWQRGQREMSTLSLIIADIDYFKYYNDRYGHQAGDDCLQQVAQTILKSVNRPADLVARYGGEEFAIILPQTSGNNALQVAEKIRLQIRDLHIAHSSSLVSDRVSLSLGVAAIIPSSQYTKQELLSTADKALYQAKNQGRDRAILNYYSDTVA</sequence>
<dbReference type="InterPro" id="IPR029787">
    <property type="entry name" value="Nucleotide_cyclase"/>
</dbReference>
<dbReference type="InterPro" id="IPR000160">
    <property type="entry name" value="GGDEF_dom"/>
</dbReference>
<dbReference type="SMART" id="SM00448">
    <property type="entry name" value="REC"/>
    <property type="match status" value="1"/>
</dbReference>
<keyword evidence="1" id="KW-0597">Phosphoprotein</keyword>
<dbReference type="Gene3D" id="3.30.70.270">
    <property type="match status" value="1"/>
</dbReference>
<accession>A0A964C1B5</accession>
<dbReference type="FunFam" id="3.30.70.270:FF:000001">
    <property type="entry name" value="Diguanylate cyclase domain protein"/>
    <property type="match status" value="1"/>
</dbReference>
<dbReference type="SUPFAM" id="SSF55073">
    <property type="entry name" value="Nucleotide cyclase"/>
    <property type="match status" value="1"/>
</dbReference>
<dbReference type="AlphaFoldDB" id="A0A964C1B5"/>
<dbReference type="InterPro" id="IPR001789">
    <property type="entry name" value="Sig_transdc_resp-reg_receiver"/>
</dbReference>
<dbReference type="GO" id="GO:0000160">
    <property type="term" value="P:phosphorelay signal transduction system"/>
    <property type="evidence" value="ECO:0007669"/>
    <property type="project" value="InterPro"/>
</dbReference>
<evidence type="ECO:0000313" key="6">
    <source>
        <dbReference type="Proteomes" id="UP000729733"/>
    </source>
</evidence>
<dbReference type="InterPro" id="IPR011006">
    <property type="entry name" value="CheY-like_superfamily"/>
</dbReference>
<evidence type="ECO:0000313" key="5">
    <source>
        <dbReference type="EMBL" id="MCC0179735.1"/>
    </source>
</evidence>
<dbReference type="GO" id="GO:0052621">
    <property type="term" value="F:diguanylate cyclase activity"/>
    <property type="evidence" value="ECO:0007669"/>
    <property type="project" value="TreeGrafter"/>
</dbReference>
<dbReference type="PROSITE" id="PS50887">
    <property type="entry name" value="GGDEF"/>
    <property type="match status" value="1"/>
</dbReference>
<feature type="domain" description="Response regulatory" evidence="3">
    <location>
        <begin position="13"/>
        <end position="129"/>
    </location>
</feature>
<evidence type="ECO:0000259" key="3">
    <source>
        <dbReference type="PROSITE" id="PS50110"/>
    </source>
</evidence>
<feature type="domain" description="GGDEF" evidence="4">
    <location>
        <begin position="200"/>
        <end position="337"/>
    </location>
</feature>
<dbReference type="GO" id="GO:1902201">
    <property type="term" value="P:negative regulation of bacterial-type flagellum-dependent cell motility"/>
    <property type="evidence" value="ECO:0007669"/>
    <property type="project" value="TreeGrafter"/>
</dbReference>
<dbReference type="RefSeq" id="WP_229642834.1">
    <property type="nucleotide sequence ID" value="NZ_JADWDC010000108.1"/>
</dbReference>
<dbReference type="PANTHER" id="PTHR45138">
    <property type="entry name" value="REGULATORY COMPONENTS OF SENSORY TRANSDUCTION SYSTEM"/>
    <property type="match status" value="1"/>
</dbReference>
<dbReference type="NCBIfam" id="TIGR00254">
    <property type="entry name" value="GGDEF"/>
    <property type="match status" value="1"/>
</dbReference>
<dbReference type="InterPro" id="IPR043128">
    <property type="entry name" value="Rev_trsase/Diguanyl_cyclase"/>
</dbReference>
<dbReference type="CDD" id="cd01949">
    <property type="entry name" value="GGDEF"/>
    <property type="match status" value="1"/>
</dbReference>
<dbReference type="Gene3D" id="3.40.50.2300">
    <property type="match status" value="1"/>
</dbReference>
<feature type="modified residue" description="4-aspartylphosphate" evidence="1">
    <location>
        <position position="62"/>
    </location>
</feature>
<dbReference type="SUPFAM" id="SSF52172">
    <property type="entry name" value="CheY-like"/>
    <property type="match status" value="1"/>
</dbReference>
<name>A0A964C1B5_9CYAN</name>
<proteinExistence type="predicted"/>
<keyword evidence="6" id="KW-1185">Reference proteome</keyword>
<dbReference type="InterPro" id="IPR050469">
    <property type="entry name" value="Diguanylate_Cyclase"/>
</dbReference>
<dbReference type="SMART" id="SM00267">
    <property type="entry name" value="GGDEF"/>
    <property type="match status" value="1"/>
</dbReference>
<dbReference type="GO" id="GO:0043709">
    <property type="term" value="P:cell adhesion involved in single-species biofilm formation"/>
    <property type="evidence" value="ECO:0007669"/>
    <property type="project" value="TreeGrafter"/>
</dbReference>
<keyword evidence="2" id="KW-0175">Coiled coil</keyword>
<dbReference type="GO" id="GO:0005886">
    <property type="term" value="C:plasma membrane"/>
    <property type="evidence" value="ECO:0007669"/>
    <property type="project" value="TreeGrafter"/>
</dbReference>
<dbReference type="Pfam" id="PF00072">
    <property type="entry name" value="Response_reg"/>
    <property type="match status" value="1"/>
</dbReference>
<dbReference type="PANTHER" id="PTHR45138:SF9">
    <property type="entry name" value="DIGUANYLATE CYCLASE DGCM-RELATED"/>
    <property type="match status" value="1"/>
</dbReference>
<organism evidence="5 6">
    <name type="scientific">Waterburya agarophytonicola KI4</name>
    <dbReference type="NCBI Taxonomy" id="2874699"/>
    <lineage>
        <taxon>Bacteria</taxon>
        <taxon>Bacillati</taxon>
        <taxon>Cyanobacteriota</taxon>
        <taxon>Cyanophyceae</taxon>
        <taxon>Pleurocapsales</taxon>
        <taxon>Hyellaceae</taxon>
        <taxon>Waterburya</taxon>
        <taxon>Waterburya agarophytonicola</taxon>
    </lineage>
</organism>
<evidence type="ECO:0000256" key="2">
    <source>
        <dbReference type="SAM" id="Coils"/>
    </source>
</evidence>